<dbReference type="PANTHER" id="PTHR46599:SF3">
    <property type="entry name" value="PIGGYBAC TRANSPOSABLE ELEMENT-DERIVED PROTEIN 4"/>
    <property type="match status" value="1"/>
</dbReference>
<feature type="domain" description="PiggyBac transposable element-derived protein" evidence="1">
    <location>
        <begin position="14"/>
        <end position="211"/>
    </location>
</feature>
<dbReference type="EMBL" id="CAJDYZ010008393">
    <property type="protein sequence ID" value="CAD1475348.1"/>
    <property type="molecule type" value="Genomic_DNA"/>
</dbReference>
<dbReference type="InterPro" id="IPR029526">
    <property type="entry name" value="PGBD"/>
</dbReference>
<evidence type="ECO:0000313" key="3">
    <source>
        <dbReference type="Proteomes" id="UP000752696"/>
    </source>
</evidence>
<dbReference type="PANTHER" id="PTHR46599">
    <property type="entry name" value="PIGGYBAC TRANSPOSABLE ELEMENT-DERIVED PROTEIN 4"/>
    <property type="match status" value="1"/>
</dbReference>
<dbReference type="Pfam" id="PF13843">
    <property type="entry name" value="DDE_Tnp_1_7"/>
    <property type="match status" value="1"/>
</dbReference>
<proteinExistence type="predicted"/>
<protein>
    <recommendedName>
        <fullName evidence="1">PiggyBac transposable element-derived protein domain-containing protein</fullName>
    </recommendedName>
</protein>
<accession>A0A6V7H780</accession>
<reference evidence="2" key="1">
    <citation type="submission" date="2020-07" db="EMBL/GenBank/DDBJ databases">
        <authorList>
            <person name="Nazaruddin N."/>
        </authorList>
    </citation>
    <scope>NUCLEOTIDE SEQUENCE</scope>
</reference>
<organism evidence="2 3">
    <name type="scientific">Heterotrigona itama</name>
    <dbReference type="NCBI Taxonomy" id="395501"/>
    <lineage>
        <taxon>Eukaryota</taxon>
        <taxon>Metazoa</taxon>
        <taxon>Ecdysozoa</taxon>
        <taxon>Arthropoda</taxon>
        <taxon>Hexapoda</taxon>
        <taxon>Insecta</taxon>
        <taxon>Pterygota</taxon>
        <taxon>Neoptera</taxon>
        <taxon>Endopterygota</taxon>
        <taxon>Hymenoptera</taxon>
        <taxon>Apocrita</taxon>
        <taxon>Aculeata</taxon>
        <taxon>Apoidea</taxon>
        <taxon>Anthophila</taxon>
        <taxon>Apidae</taxon>
        <taxon>Heterotrigona</taxon>
    </lineage>
</organism>
<feature type="non-terminal residue" evidence="2">
    <location>
        <position position="264"/>
    </location>
</feature>
<name>A0A6V7H780_9HYME</name>
<evidence type="ECO:0000313" key="2">
    <source>
        <dbReference type="EMBL" id="CAD1475348.1"/>
    </source>
</evidence>
<keyword evidence="3" id="KW-1185">Reference proteome</keyword>
<dbReference type="Proteomes" id="UP000752696">
    <property type="component" value="Unassembled WGS sequence"/>
</dbReference>
<evidence type="ECO:0000259" key="1">
    <source>
        <dbReference type="Pfam" id="PF13843"/>
    </source>
</evidence>
<sequence>MDRDQISSNLDDFSKFLDYFIPGEQICMDELTMKFKGRISFITYNLKKPTKWDDIRVYTLVDSNTGYVCCILPYGSLTTELLVRPDLPVFRRIPIHLYEMLLNKIPGARGHHMFTDCYISYILAQELAKLKCHFTGTNRKGLPSKIKKLKFLKKSTVVYGRGTLLLAWKDKRTVTCLTIKNDYRRKDCTRWCGNQHQETQYIQLRRTYLQHRDLASTLIIDEPRLNGKLHIVLKGIKRDCKACSDHSKPGGRRETSYYCDTCPD</sequence>
<comment type="caution">
    <text evidence="2">The sequence shown here is derived from an EMBL/GenBank/DDBJ whole genome shotgun (WGS) entry which is preliminary data.</text>
</comment>
<gene>
    <name evidence="2" type="ORF">MHI_LOCUS552715</name>
</gene>
<dbReference type="AlphaFoldDB" id="A0A6V7H780"/>
<dbReference type="OrthoDB" id="7681398at2759"/>